<gene>
    <name evidence="9" type="ORF">CAPTEDRAFT_212317</name>
</gene>
<dbReference type="PRINTS" id="PR00248">
    <property type="entry name" value="GPCRMGR"/>
</dbReference>
<dbReference type="InterPro" id="IPR017978">
    <property type="entry name" value="GPCR_3_C"/>
</dbReference>
<keyword evidence="3 7" id="KW-1133">Transmembrane helix</keyword>
<dbReference type="AlphaFoldDB" id="R7T7Y1"/>
<keyword evidence="4 7" id="KW-0472">Membrane</keyword>
<dbReference type="InterPro" id="IPR000337">
    <property type="entry name" value="GPCR_3"/>
</dbReference>
<dbReference type="PROSITE" id="PS50259">
    <property type="entry name" value="G_PROTEIN_RECEP_F3_4"/>
    <property type="match status" value="1"/>
</dbReference>
<evidence type="ECO:0000313" key="9">
    <source>
        <dbReference type="EMBL" id="ELT89558.1"/>
    </source>
</evidence>
<accession>R7T7Y1</accession>
<dbReference type="HOGENOM" id="CLU_750608_0_0_1"/>
<keyword evidence="6" id="KW-0325">Glycoprotein</keyword>
<dbReference type="EMBL" id="AMQN01014791">
    <property type="status" value="NOT_ANNOTATED_CDS"/>
    <property type="molecule type" value="Genomic_DNA"/>
</dbReference>
<evidence type="ECO:0000259" key="8">
    <source>
        <dbReference type="PROSITE" id="PS50259"/>
    </source>
</evidence>
<evidence type="ECO:0000256" key="6">
    <source>
        <dbReference type="ARBA" id="ARBA00023180"/>
    </source>
</evidence>
<dbReference type="Pfam" id="PF00003">
    <property type="entry name" value="7tm_3"/>
    <property type="match status" value="1"/>
</dbReference>
<evidence type="ECO:0000256" key="2">
    <source>
        <dbReference type="ARBA" id="ARBA00022692"/>
    </source>
</evidence>
<evidence type="ECO:0000256" key="7">
    <source>
        <dbReference type="SAM" id="Phobius"/>
    </source>
</evidence>
<reference evidence="11" key="1">
    <citation type="submission" date="2012-12" db="EMBL/GenBank/DDBJ databases">
        <authorList>
            <person name="Hellsten U."/>
            <person name="Grimwood J."/>
            <person name="Chapman J.A."/>
            <person name="Shapiro H."/>
            <person name="Aerts A."/>
            <person name="Otillar R.P."/>
            <person name="Terry A.Y."/>
            <person name="Boore J.L."/>
            <person name="Simakov O."/>
            <person name="Marletaz F."/>
            <person name="Cho S.-J."/>
            <person name="Edsinger-Gonzales E."/>
            <person name="Havlak P."/>
            <person name="Kuo D.-H."/>
            <person name="Larsson T."/>
            <person name="Lv J."/>
            <person name="Arendt D."/>
            <person name="Savage R."/>
            <person name="Osoegawa K."/>
            <person name="de Jong P."/>
            <person name="Lindberg D.R."/>
            <person name="Seaver E.C."/>
            <person name="Weisblat D.A."/>
            <person name="Putnam N.H."/>
            <person name="Grigoriev I.V."/>
            <person name="Rokhsar D.S."/>
        </authorList>
    </citation>
    <scope>NUCLEOTIDE SEQUENCE</scope>
    <source>
        <strain evidence="11">I ESC-2004</strain>
    </source>
</reference>
<dbReference type="PANTHER" id="PTHR24060">
    <property type="entry name" value="METABOTROPIC GLUTAMATE RECEPTOR"/>
    <property type="match status" value="1"/>
</dbReference>
<feature type="transmembrane region" description="Helical" evidence="7">
    <location>
        <begin position="288"/>
        <end position="308"/>
    </location>
</feature>
<dbReference type="OrthoDB" id="6133044at2759"/>
<keyword evidence="5" id="KW-0675">Receptor</keyword>
<sequence length="369" mass="42078">MGEDLYLCVKHNFSSHLRDIVFVGEADDIISFDKIGDRETSYDIFNLQKCENCSFGYKMMQIGEWNQSARHRCEFCAMGAWKEAVIQLQSAMRCWRGYGVAAEAMLLVLRAIHGEPVHESHLRRDVKRCYYARPGNKWPDRETRTECVDIVREHTTPYDSIGISMTTIATSGIYLGLVVRITTAVNNNHQLAMLIAIWSVFDPPVKVETVTAPGHIELMCSFPIGPLITSMFIELMLVFICSVLAFKTWKLPDSFNESRFNSFCTFSSIVLWLAFIMSYFLTMSLHRALFLALSISANGFLFLGSLFLPKIFAIYFADESDLHLRFIGGRMSVTERIQVSHIGHFMQDANFGTSVAKQTIPEWLQHNNE</sequence>
<keyword evidence="2 7" id="KW-0812">Transmembrane</keyword>
<evidence type="ECO:0000313" key="11">
    <source>
        <dbReference type="Proteomes" id="UP000014760"/>
    </source>
</evidence>
<proteinExistence type="predicted"/>
<dbReference type="InterPro" id="IPR050726">
    <property type="entry name" value="mGluR"/>
</dbReference>
<protein>
    <recommendedName>
        <fullName evidence="8">G-protein coupled receptors family 3 profile domain-containing protein</fullName>
    </recommendedName>
</protein>
<dbReference type="STRING" id="283909.R7T7Y1"/>
<reference evidence="9 11" key="2">
    <citation type="journal article" date="2013" name="Nature">
        <title>Insights into bilaterian evolution from three spiralian genomes.</title>
        <authorList>
            <person name="Simakov O."/>
            <person name="Marletaz F."/>
            <person name="Cho S.J."/>
            <person name="Edsinger-Gonzales E."/>
            <person name="Havlak P."/>
            <person name="Hellsten U."/>
            <person name="Kuo D.H."/>
            <person name="Larsson T."/>
            <person name="Lv J."/>
            <person name="Arendt D."/>
            <person name="Savage R."/>
            <person name="Osoegawa K."/>
            <person name="de Jong P."/>
            <person name="Grimwood J."/>
            <person name="Chapman J.A."/>
            <person name="Shapiro H."/>
            <person name="Aerts A."/>
            <person name="Otillar R.P."/>
            <person name="Terry A.Y."/>
            <person name="Boore J.L."/>
            <person name="Grigoriev I.V."/>
            <person name="Lindberg D.R."/>
            <person name="Seaver E.C."/>
            <person name="Weisblat D.A."/>
            <person name="Putnam N.H."/>
            <person name="Rokhsar D.S."/>
        </authorList>
    </citation>
    <scope>NUCLEOTIDE SEQUENCE</scope>
    <source>
        <strain evidence="9 11">I ESC-2004</strain>
    </source>
</reference>
<keyword evidence="11" id="KW-1185">Reference proteome</keyword>
<evidence type="ECO:0000256" key="1">
    <source>
        <dbReference type="ARBA" id="ARBA00004141"/>
    </source>
</evidence>
<feature type="transmembrane region" description="Helical" evidence="7">
    <location>
        <begin position="227"/>
        <end position="248"/>
    </location>
</feature>
<name>R7T7Y1_CAPTE</name>
<dbReference type="InterPro" id="IPR028082">
    <property type="entry name" value="Peripla_BP_I"/>
</dbReference>
<dbReference type="GO" id="GO:0016020">
    <property type="term" value="C:membrane"/>
    <property type="evidence" value="ECO:0007669"/>
    <property type="project" value="UniProtKB-SubCell"/>
</dbReference>
<evidence type="ECO:0000313" key="10">
    <source>
        <dbReference type="EnsemblMetazoa" id="CapteP212317"/>
    </source>
</evidence>
<evidence type="ECO:0000256" key="3">
    <source>
        <dbReference type="ARBA" id="ARBA00022989"/>
    </source>
</evidence>
<dbReference type="EnsemblMetazoa" id="CapteT212317">
    <property type="protein sequence ID" value="CapteP212317"/>
    <property type="gene ID" value="CapteG212317"/>
</dbReference>
<dbReference type="EMBL" id="KB311295">
    <property type="protein sequence ID" value="ELT89558.1"/>
    <property type="molecule type" value="Genomic_DNA"/>
</dbReference>
<evidence type="ECO:0000256" key="5">
    <source>
        <dbReference type="ARBA" id="ARBA00023170"/>
    </source>
</evidence>
<feature type="domain" description="G-protein coupled receptors family 3 profile" evidence="8">
    <location>
        <begin position="193"/>
        <end position="319"/>
    </location>
</feature>
<feature type="transmembrane region" description="Helical" evidence="7">
    <location>
        <begin position="260"/>
        <end position="282"/>
    </location>
</feature>
<organism evidence="9">
    <name type="scientific">Capitella teleta</name>
    <name type="common">Polychaete worm</name>
    <dbReference type="NCBI Taxonomy" id="283909"/>
    <lineage>
        <taxon>Eukaryota</taxon>
        <taxon>Metazoa</taxon>
        <taxon>Spiralia</taxon>
        <taxon>Lophotrochozoa</taxon>
        <taxon>Annelida</taxon>
        <taxon>Polychaeta</taxon>
        <taxon>Sedentaria</taxon>
        <taxon>Scolecida</taxon>
        <taxon>Capitellidae</taxon>
        <taxon>Capitella</taxon>
    </lineage>
</organism>
<reference evidence="10" key="3">
    <citation type="submission" date="2015-06" db="UniProtKB">
        <authorList>
            <consortium name="EnsemblMetazoa"/>
        </authorList>
    </citation>
    <scope>IDENTIFICATION</scope>
</reference>
<dbReference type="GO" id="GO:0004930">
    <property type="term" value="F:G protein-coupled receptor activity"/>
    <property type="evidence" value="ECO:0007669"/>
    <property type="project" value="InterPro"/>
</dbReference>
<dbReference type="SUPFAM" id="SSF53822">
    <property type="entry name" value="Periplasmic binding protein-like I"/>
    <property type="match status" value="1"/>
</dbReference>
<comment type="subcellular location">
    <subcellularLocation>
        <location evidence="1">Membrane</location>
        <topology evidence="1">Multi-pass membrane protein</topology>
    </subcellularLocation>
</comment>
<dbReference type="Proteomes" id="UP000014760">
    <property type="component" value="Unassembled WGS sequence"/>
</dbReference>
<evidence type="ECO:0000256" key="4">
    <source>
        <dbReference type="ARBA" id="ARBA00023136"/>
    </source>
</evidence>